<dbReference type="RefSeq" id="WP_163779947.1">
    <property type="nucleotide sequence ID" value="NZ_AP022569.1"/>
</dbReference>
<evidence type="ECO:0000313" key="1">
    <source>
        <dbReference type="EMBL" id="BBX48279.1"/>
    </source>
</evidence>
<reference evidence="1 2" key="1">
    <citation type="journal article" date="2019" name="Emerg. Microbes Infect.">
        <title>Comprehensive subspecies identification of 175 nontuberculous mycobacteria species based on 7547 genomic profiles.</title>
        <authorList>
            <person name="Matsumoto Y."/>
            <person name="Kinjo T."/>
            <person name="Motooka D."/>
            <person name="Nabeya D."/>
            <person name="Jung N."/>
            <person name="Uechi K."/>
            <person name="Horii T."/>
            <person name="Iida T."/>
            <person name="Fujita J."/>
            <person name="Nakamura S."/>
        </authorList>
    </citation>
    <scope>NUCLEOTIDE SEQUENCE [LARGE SCALE GENOMIC DNA]</scope>
    <source>
        <strain evidence="1 2">JCM 12404</strain>
    </source>
</reference>
<keyword evidence="2" id="KW-1185">Reference proteome</keyword>
<protein>
    <recommendedName>
        <fullName evidence="3">Toxin</fullName>
    </recommendedName>
</protein>
<name>A0A7I7L2R7_9MYCO</name>
<dbReference type="KEGG" id="mcoo:MCOO_42940"/>
<dbReference type="Proteomes" id="UP000465866">
    <property type="component" value="Chromosome"/>
</dbReference>
<gene>
    <name evidence="1" type="ORF">MCOO_42940</name>
</gene>
<organism evidence="1 2">
    <name type="scientific">Mycobacterium cookii</name>
    <dbReference type="NCBI Taxonomy" id="1775"/>
    <lineage>
        <taxon>Bacteria</taxon>
        <taxon>Bacillati</taxon>
        <taxon>Actinomycetota</taxon>
        <taxon>Actinomycetes</taxon>
        <taxon>Mycobacteriales</taxon>
        <taxon>Mycobacteriaceae</taxon>
        <taxon>Mycobacterium</taxon>
    </lineage>
</organism>
<sequence length="77" mass="8990">MEIRASARRHGVEDADMLHAWRNQLRYIELEYDGQRQLLVIGPSRSGALLEMVLPIDPPQRIIHADNLRSTFYGYLR</sequence>
<accession>A0A7I7L2R7</accession>
<evidence type="ECO:0000313" key="2">
    <source>
        <dbReference type="Proteomes" id="UP000465866"/>
    </source>
</evidence>
<dbReference type="EMBL" id="AP022569">
    <property type="protein sequence ID" value="BBX48279.1"/>
    <property type="molecule type" value="Genomic_DNA"/>
</dbReference>
<dbReference type="AlphaFoldDB" id="A0A7I7L2R7"/>
<evidence type="ECO:0008006" key="3">
    <source>
        <dbReference type="Google" id="ProtNLM"/>
    </source>
</evidence>
<proteinExistence type="predicted"/>